<evidence type="ECO:0000313" key="4">
    <source>
        <dbReference type="Proteomes" id="UP000039324"/>
    </source>
</evidence>
<feature type="region of interest" description="Disordered" evidence="1">
    <location>
        <begin position="174"/>
        <end position="288"/>
    </location>
</feature>
<sequence length="453" mass="51022">MDAGRKVEEPWSAYRLCPTLSSDVLDGLSRQLPNLDPAALTRVLMSFLHLKPIQVRDMQLDLGAFIDKCDASLPDDDDHAWARFVARGLKGFGETMRFDVDTHHHASCGMPPYIDGILQRTSSALSVVQPWLLPAEAQYRDTALLPPVASPPASEHFRVRRAYTFDAKAEPHVAHAIPVSRPAAVPQSSPPRSSPPKALQQSSPVPPRPAPRVIEPFRRRTAIKTMGLEDAAHLQDKSKRGRPTGIESRREKEDLRRLEKAEKEQKRHEEREQKRLKKEEEKETRRIERDLQREQKALALQEQTQRRERDLMDRAVREAAASVARQTAQAGLMMPAHLLAQMQSQMHAGAFPGVLAPPPPPVVDNSPFASMFADANVLTPEHKSLIEQFLSGQPVTHPDAVDGVYQVTLSEKRTIDANLDEFAEVVVFEMNFATGSWRKLKRRKKLLSHRTEQ</sequence>
<name>A0A0G4J220_PLABS</name>
<dbReference type="EMBL" id="CDSF01000114">
    <property type="protein sequence ID" value="CEP01643.1"/>
    <property type="molecule type" value="Genomic_DNA"/>
</dbReference>
<evidence type="ECO:0000313" key="3">
    <source>
        <dbReference type="EMBL" id="SPQ99480.1"/>
    </source>
</evidence>
<evidence type="ECO:0000313" key="5">
    <source>
        <dbReference type="Proteomes" id="UP000290189"/>
    </source>
</evidence>
<reference evidence="2 4" key="1">
    <citation type="submission" date="2015-02" db="EMBL/GenBank/DDBJ databases">
        <authorList>
            <person name="Chooi Y.-H."/>
        </authorList>
    </citation>
    <scope>NUCLEOTIDE SEQUENCE [LARGE SCALE GENOMIC DNA]</scope>
    <source>
        <strain evidence="2">E3</strain>
    </source>
</reference>
<evidence type="ECO:0000256" key="1">
    <source>
        <dbReference type="SAM" id="MobiDB-lite"/>
    </source>
</evidence>
<feature type="compositionally biased region" description="Low complexity" evidence="1">
    <location>
        <begin position="178"/>
        <end position="187"/>
    </location>
</feature>
<evidence type="ECO:0000313" key="2">
    <source>
        <dbReference type="EMBL" id="CEP01643.1"/>
    </source>
</evidence>
<accession>A0A0G4J220</accession>
<organism evidence="2 4">
    <name type="scientific">Plasmodiophora brassicae</name>
    <name type="common">Clubroot disease agent</name>
    <dbReference type="NCBI Taxonomy" id="37360"/>
    <lineage>
        <taxon>Eukaryota</taxon>
        <taxon>Sar</taxon>
        <taxon>Rhizaria</taxon>
        <taxon>Endomyxa</taxon>
        <taxon>Phytomyxea</taxon>
        <taxon>Plasmodiophorida</taxon>
        <taxon>Plasmodiophoridae</taxon>
        <taxon>Plasmodiophora</taxon>
    </lineage>
</organism>
<reference evidence="3 5" key="2">
    <citation type="submission" date="2018-03" db="EMBL/GenBank/DDBJ databases">
        <authorList>
            <person name="Fogelqvist J."/>
        </authorList>
    </citation>
    <scope>NUCLEOTIDE SEQUENCE [LARGE SCALE GENOMIC DNA]</scope>
</reference>
<dbReference type="EMBL" id="OVEO01000012">
    <property type="protein sequence ID" value="SPQ99480.1"/>
    <property type="molecule type" value="Genomic_DNA"/>
</dbReference>
<keyword evidence="4" id="KW-1185">Reference proteome</keyword>
<dbReference type="Proteomes" id="UP000290189">
    <property type="component" value="Unassembled WGS sequence"/>
</dbReference>
<keyword evidence="3" id="KW-0496">Mitochondrion</keyword>
<dbReference type="AlphaFoldDB" id="A0A0G4J220"/>
<dbReference type="Proteomes" id="UP000039324">
    <property type="component" value="Unassembled WGS sequence"/>
</dbReference>
<gene>
    <name evidence="2" type="ORF">PBRA_008586</name>
    <name evidence="3" type="ORF">PLBR_LOCUS6695</name>
</gene>
<proteinExistence type="predicted"/>
<feature type="compositionally biased region" description="Basic and acidic residues" evidence="1">
    <location>
        <begin position="247"/>
        <end position="288"/>
    </location>
</feature>
<geneLocation type="mitochondrion" evidence="3"/>
<protein>
    <submittedName>
        <fullName evidence="2">Uncharacterized protein</fullName>
    </submittedName>
</protein>